<keyword evidence="2" id="KW-1185">Reference proteome</keyword>
<proteinExistence type="predicted"/>
<protein>
    <submittedName>
        <fullName evidence="1">Uncharacterized protein</fullName>
    </submittedName>
</protein>
<dbReference type="Proteomes" id="UP000218334">
    <property type="component" value="Unassembled WGS sequence"/>
</dbReference>
<dbReference type="EMBL" id="KZ293534">
    <property type="protein sequence ID" value="PBK58588.1"/>
    <property type="molecule type" value="Genomic_DNA"/>
</dbReference>
<organism evidence="1 2">
    <name type="scientific">Armillaria solidipes</name>
    <dbReference type="NCBI Taxonomy" id="1076256"/>
    <lineage>
        <taxon>Eukaryota</taxon>
        <taxon>Fungi</taxon>
        <taxon>Dikarya</taxon>
        <taxon>Basidiomycota</taxon>
        <taxon>Agaricomycotina</taxon>
        <taxon>Agaricomycetes</taxon>
        <taxon>Agaricomycetidae</taxon>
        <taxon>Agaricales</taxon>
        <taxon>Marasmiineae</taxon>
        <taxon>Physalacriaceae</taxon>
        <taxon>Armillaria</taxon>
    </lineage>
</organism>
<gene>
    <name evidence="1" type="ORF">ARMSODRAFT_1028127</name>
</gene>
<sequence>MNLHIPRTNPASLLLSHRVYREVLPRQSVDDSRSGGGLILEYRSAENQVLEYIYIHNDPAAIEPPVVPRPFGSTRDSEALANVQSHHDPWTPPLPSETALYRVFPFTPALRIRVWKPNVSQPPLRLYGLDIVDEDGNPQHVGGDAKVVSGTRGFPWPETEGEIVAALDDNGLPPQSPERFRIYGDVPYDFYHQGRFVRSYIFPFDLLYPSSSHVEEV</sequence>
<name>A0A2H3AXT1_9AGAR</name>
<reference evidence="2" key="1">
    <citation type="journal article" date="2017" name="Nat. Ecol. Evol.">
        <title>Genome expansion and lineage-specific genetic innovations in the forest pathogenic fungi Armillaria.</title>
        <authorList>
            <person name="Sipos G."/>
            <person name="Prasanna A.N."/>
            <person name="Walter M.C."/>
            <person name="O'Connor E."/>
            <person name="Balint B."/>
            <person name="Krizsan K."/>
            <person name="Kiss B."/>
            <person name="Hess J."/>
            <person name="Varga T."/>
            <person name="Slot J."/>
            <person name="Riley R."/>
            <person name="Boka B."/>
            <person name="Rigling D."/>
            <person name="Barry K."/>
            <person name="Lee J."/>
            <person name="Mihaltcheva S."/>
            <person name="LaButti K."/>
            <person name="Lipzen A."/>
            <person name="Waldron R."/>
            <person name="Moloney N.M."/>
            <person name="Sperisen C."/>
            <person name="Kredics L."/>
            <person name="Vagvoelgyi C."/>
            <person name="Patrignani A."/>
            <person name="Fitzpatrick D."/>
            <person name="Nagy I."/>
            <person name="Doyle S."/>
            <person name="Anderson J.B."/>
            <person name="Grigoriev I.V."/>
            <person name="Gueldener U."/>
            <person name="Muensterkoetter M."/>
            <person name="Nagy L.G."/>
        </authorList>
    </citation>
    <scope>NUCLEOTIDE SEQUENCE [LARGE SCALE GENOMIC DNA]</scope>
    <source>
        <strain evidence="2">28-4</strain>
    </source>
</reference>
<accession>A0A2H3AXT1</accession>
<dbReference type="AlphaFoldDB" id="A0A2H3AXT1"/>
<evidence type="ECO:0000313" key="1">
    <source>
        <dbReference type="EMBL" id="PBK58588.1"/>
    </source>
</evidence>
<evidence type="ECO:0000313" key="2">
    <source>
        <dbReference type="Proteomes" id="UP000218334"/>
    </source>
</evidence>